<evidence type="ECO:0000256" key="2">
    <source>
        <dbReference type="ARBA" id="ARBA00012737"/>
    </source>
</evidence>
<evidence type="ECO:0000313" key="5">
    <source>
        <dbReference type="EMBL" id="TCO89988.1"/>
    </source>
</evidence>
<dbReference type="Proteomes" id="UP000295600">
    <property type="component" value="Unassembled WGS sequence"/>
</dbReference>
<dbReference type="PANTHER" id="PTHR43284:SF1">
    <property type="entry name" value="ASPARAGINE SYNTHETASE"/>
    <property type="match status" value="1"/>
</dbReference>
<organism evidence="5 6">
    <name type="scientific">Prevotella heparinolytica</name>
    <dbReference type="NCBI Taxonomy" id="28113"/>
    <lineage>
        <taxon>Bacteria</taxon>
        <taxon>Pseudomonadati</taxon>
        <taxon>Bacteroidota</taxon>
        <taxon>Bacteroidia</taxon>
        <taxon>Bacteroidales</taxon>
        <taxon>Bacteroidaceae</taxon>
        <taxon>Bacteroides</taxon>
    </lineage>
</organism>
<name>A0A4R2LJF4_9BACE</name>
<reference evidence="5 6" key="1">
    <citation type="submission" date="2019-03" db="EMBL/GenBank/DDBJ databases">
        <title>Genomic Encyclopedia of Type Strains, Phase IV (KMG-IV): sequencing the most valuable type-strain genomes for metagenomic binning, comparative biology and taxonomic classification.</title>
        <authorList>
            <person name="Goeker M."/>
        </authorList>
    </citation>
    <scope>NUCLEOTIDE SEQUENCE [LARGE SCALE GENOMIC DNA]</scope>
    <source>
        <strain evidence="5 6">DSM 23917</strain>
    </source>
</reference>
<comment type="caution">
    <text evidence="5">The sequence shown here is derived from an EMBL/GenBank/DDBJ whole genome shotgun (WGS) entry which is preliminary data.</text>
</comment>
<dbReference type="Pfam" id="PF00733">
    <property type="entry name" value="Asn_synthase"/>
    <property type="match status" value="1"/>
</dbReference>
<evidence type="ECO:0000259" key="4">
    <source>
        <dbReference type="Pfam" id="PF00733"/>
    </source>
</evidence>
<comment type="catalytic activity">
    <reaction evidence="3">
        <text>L-aspartate + L-glutamine + ATP + H2O = L-asparagine + L-glutamate + AMP + diphosphate + H(+)</text>
        <dbReference type="Rhea" id="RHEA:12228"/>
        <dbReference type="ChEBI" id="CHEBI:15377"/>
        <dbReference type="ChEBI" id="CHEBI:15378"/>
        <dbReference type="ChEBI" id="CHEBI:29985"/>
        <dbReference type="ChEBI" id="CHEBI:29991"/>
        <dbReference type="ChEBI" id="CHEBI:30616"/>
        <dbReference type="ChEBI" id="CHEBI:33019"/>
        <dbReference type="ChEBI" id="CHEBI:58048"/>
        <dbReference type="ChEBI" id="CHEBI:58359"/>
        <dbReference type="ChEBI" id="CHEBI:456215"/>
        <dbReference type="EC" id="6.3.5.4"/>
    </reaction>
</comment>
<feature type="domain" description="Asparagine synthetase" evidence="4">
    <location>
        <begin position="239"/>
        <end position="609"/>
    </location>
</feature>
<comment type="pathway">
    <text evidence="1">Amino-acid biosynthesis; L-asparagine biosynthesis; L-asparagine from L-aspartate (L-Gln route): step 1/1.</text>
</comment>
<dbReference type="CDD" id="cd01991">
    <property type="entry name" value="Asn_synthase_B_C"/>
    <property type="match status" value="1"/>
</dbReference>
<dbReference type="RefSeq" id="WP_131926928.1">
    <property type="nucleotide sequence ID" value="NZ_SLXB01000018.1"/>
</dbReference>
<dbReference type="SUPFAM" id="SSF52402">
    <property type="entry name" value="Adenine nucleotide alpha hydrolases-like"/>
    <property type="match status" value="1"/>
</dbReference>
<evidence type="ECO:0000313" key="6">
    <source>
        <dbReference type="Proteomes" id="UP000295600"/>
    </source>
</evidence>
<dbReference type="AlphaFoldDB" id="A0A4R2LJF4"/>
<dbReference type="EMBL" id="SLXB01000018">
    <property type="protein sequence ID" value="TCO89988.1"/>
    <property type="molecule type" value="Genomic_DNA"/>
</dbReference>
<dbReference type="EC" id="6.3.5.4" evidence="2"/>
<evidence type="ECO:0000256" key="1">
    <source>
        <dbReference type="ARBA" id="ARBA00005187"/>
    </source>
</evidence>
<dbReference type="GO" id="GO:0004066">
    <property type="term" value="F:asparagine synthase (glutamine-hydrolyzing) activity"/>
    <property type="evidence" value="ECO:0007669"/>
    <property type="project" value="UniProtKB-EC"/>
</dbReference>
<dbReference type="Gene3D" id="3.40.50.620">
    <property type="entry name" value="HUPs"/>
    <property type="match status" value="2"/>
</dbReference>
<proteinExistence type="predicted"/>
<gene>
    <name evidence="5" type="ORF">EV202_11824</name>
</gene>
<dbReference type="InterPro" id="IPR014729">
    <property type="entry name" value="Rossmann-like_a/b/a_fold"/>
</dbReference>
<dbReference type="GO" id="GO:0006529">
    <property type="term" value="P:asparagine biosynthetic process"/>
    <property type="evidence" value="ECO:0007669"/>
    <property type="project" value="InterPro"/>
</dbReference>
<dbReference type="InterPro" id="IPR051786">
    <property type="entry name" value="ASN_synthetase/amidase"/>
</dbReference>
<protein>
    <recommendedName>
        <fullName evidence="2">asparagine synthase (glutamine-hydrolyzing)</fullName>
        <ecNumber evidence="2">6.3.5.4</ecNumber>
    </recommendedName>
</protein>
<accession>A0A4R2LJF4</accession>
<evidence type="ECO:0000256" key="3">
    <source>
        <dbReference type="ARBA" id="ARBA00048741"/>
    </source>
</evidence>
<dbReference type="PANTHER" id="PTHR43284">
    <property type="entry name" value="ASPARAGINE SYNTHETASE (GLUTAMINE-HYDROLYZING)"/>
    <property type="match status" value="1"/>
</dbReference>
<dbReference type="InterPro" id="IPR001962">
    <property type="entry name" value="Asn_synthase"/>
</dbReference>
<sequence>MIYGKITLENWRTALVEGEEPESSFESYNLKVYFYGTLLNRDMLQATPDDTNAKLAADVFLRDPISGFSLLDGSFTIVYYSENECGVVRDRHGTHYPIYCMGNGDFSSSWQDLKKRWREKTKEYLCYDESALIGFLQRGILRYGESCWHRMFSLPAGQKVCVMTEVGLIRSIIIPVKIEGVKSSPLPTLEKLKKSFPNLYKDTKEKIGRLMAKPVSPDTYVIPDMDSDLESFSRRYGELHAKAIKRRIGDSRRVGVLLSGGYDSGANLAALRSIYDGQIDSYSVGFKGDTLTELPMARLMSETFGTRHHEYEIDGTEITALPDIVRFLGEPFVEGGLMVNYCAMRMIGDDKPDVVLGGDGNDQYFGTSGREVALHYLAARAGMLPLMKGIARLLDRELFDTGGKLSRIRFHLDKIVHVLEGERFGFSNSALRAFMQCPADFHPAVPPRSDIHSFRHLYTQHARISDLEIDINRIILFKASRMARMFNNNLTFPFMDLELYRFLQELPVGLKCKGDSVLDIARGRCTSKFLLKHHYKPLLPEAITSRKKQGGFAPMPLFFRNDALRARFKEFILSSGIYCEYLRQDTVEKFLTGYDREAGQENSWFWHRQNKALQYFNLLTLVTWWEEFIEKKEVKL</sequence>